<dbReference type="InterPro" id="IPR041242">
    <property type="entry name" value="HNHc_6"/>
</dbReference>
<dbReference type="EMBL" id="BCMI01000031">
    <property type="protein sequence ID" value="GAX06974.1"/>
    <property type="molecule type" value="Genomic_DNA"/>
</dbReference>
<evidence type="ECO:0008006" key="3">
    <source>
        <dbReference type="Google" id="ProtNLM"/>
    </source>
</evidence>
<dbReference type="AlphaFoldDB" id="A0A1Z5IYV6"/>
<gene>
    <name evidence="1" type="ORF">IWT25_02322</name>
</gene>
<proteinExistence type="predicted"/>
<dbReference type="Pfam" id="PF16784">
    <property type="entry name" value="HNHc_6"/>
    <property type="match status" value="1"/>
</dbReference>
<evidence type="ECO:0000313" key="2">
    <source>
        <dbReference type="Proteomes" id="UP000198414"/>
    </source>
</evidence>
<protein>
    <recommendedName>
        <fullName evidence="3">Phage protein</fullName>
    </recommendedName>
</protein>
<sequence length="236" mass="26803">MIGVQLTGRVTEDNDGQYSIKLDPESLENASKIDATGYHAVLDIELIDRITMAQRAKIYALIGEIADFAGYRKRSLELKQSLKKMFMDENDISGMFSLSDCSKQIASDFLEYLIGFCFEWNIPFASSTVDAIREQPRWDFYCLKYRKCTICGEHADIAHVHAVGIGRDRDHISHVGNSVMALCRKHHIEQHTIGIHNFMNKYHTKGLKVTPEIAEMLKLGNFRTVRGEDIISTKEG</sequence>
<comment type="caution">
    <text evidence="1">The sequence shown here is derived from an EMBL/GenBank/DDBJ whole genome shotgun (WGS) entry which is preliminary data.</text>
</comment>
<name>A0A1Z5IYV6_9LACO</name>
<organism evidence="1 2">
    <name type="scientific">Secundilactobacillus pentosiphilus</name>
    <dbReference type="NCBI Taxonomy" id="1714682"/>
    <lineage>
        <taxon>Bacteria</taxon>
        <taxon>Bacillati</taxon>
        <taxon>Bacillota</taxon>
        <taxon>Bacilli</taxon>
        <taxon>Lactobacillales</taxon>
        <taxon>Lactobacillaceae</taxon>
        <taxon>Secundilactobacillus</taxon>
    </lineage>
</organism>
<reference evidence="1 2" key="1">
    <citation type="submission" date="2015-11" db="EMBL/GenBank/DDBJ databases">
        <title>Draft genome sequences of new species of the genus Lactobacillus isolated from orchardgrass silage.</title>
        <authorList>
            <person name="Tohno M."/>
            <person name="Tanizawa Y."/>
            <person name="Arita M."/>
        </authorList>
    </citation>
    <scope>NUCLEOTIDE SEQUENCE [LARGE SCALE GENOMIC DNA]</scope>
    <source>
        <strain evidence="1 2">IWT25</strain>
    </source>
</reference>
<accession>A0A1Z5IYV6</accession>
<evidence type="ECO:0000313" key="1">
    <source>
        <dbReference type="EMBL" id="GAX06974.1"/>
    </source>
</evidence>
<dbReference type="Proteomes" id="UP000198414">
    <property type="component" value="Unassembled WGS sequence"/>
</dbReference>